<comment type="similarity">
    <text evidence="2 10">Belongs to the gluconokinase GntK/GntV family.</text>
</comment>
<comment type="catalytic activity">
    <reaction evidence="9 10">
        <text>D-gluconate + ATP = 6-phospho-D-gluconate + ADP + H(+)</text>
        <dbReference type="Rhea" id="RHEA:19433"/>
        <dbReference type="ChEBI" id="CHEBI:15378"/>
        <dbReference type="ChEBI" id="CHEBI:18391"/>
        <dbReference type="ChEBI" id="CHEBI:30616"/>
        <dbReference type="ChEBI" id="CHEBI:58759"/>
        <dbReference type="ChEBI" id="CHEBI:456216"/>
        <dbReference type="EC" id="2.7.1.12"/>
    </reaction>
</comment>
<dbReference type="Proteomes" id="UP000179145">
    <property type="component" value="Chromosome"/>
</dbReference>
<dbReference type="InterPro" id="IPR027417">
    <property type="entry name" value="P-loop_NTPase"/>
</dbReference>
<dbReference type="STRING" id="153496.A0U89_03165"/>
<name>A0A1D8URK1_9PROT</name>
<dbReference type="GO" id="GO:0019521">
    <property type="term" value="P:D-gluconate metabolic process"/>
    <property type="evidence" value="ECO:0007669"/>
    <property type="project" value="UniProtKB-KW"/>
</dbReference>
<comment type="pathway">
    <text evidence="1">Carbohydrate acid metabolism.</text>
</comment>
<dbReference type="PANTHER" id="PTHR43442">
    <property type="entry name" value="GLUCONOKINASE-RELATED"/>
    <property type="match status" value="1"/>
</dbReference>
<dbReference type="GO" id="GO:0046316">
    <property type="term" value="F:gluconokinase activity"/>
    <property type="evidence" value="ECO:0007669"/>
    <property type="project" value="UniProtKB-EC"/>
</dbReference>
<dbReference type="SUPFAM" id="SSF52540">
    <property type="entry name" value="P-loop containing nucleoside triphosphate hydrolases"/>
    <property type="match status" value="1"/>
</dbReference>
<dbReference type="Pfam" id="PF13671">
    <property type="entry name" value="AAA_33"/>
    <property type="match status" value="1"/>
</dbReference>
<keyword evidence="8" id="KW-0311">Gluconate utilization</keyword>
<keyword evidence="5 10" id="KW-0547">Nucleotide-binding</keyword>
<dbReference type="GO" id="GO:0005737">
    <property type="term" value="C:cytoplasm"/>
    <property type="evidence" value="ECO:0007669"/>
    <property type="project" value="TreeGrafter"/>
</dbReference>
<evidence type="ECO:0000313" key="12">
    <source>
        <dbReference type="Proteomes" id="UP000179145"/>
    </source>
</evidence>
<protein>
    <recommendedName>
        <fullName evidence="3 10">Gluconokinase</fullName>
        <ecNumber evidence="3 10">2.7.1.12</ecNumber>
    </recommendedName>
</protein>
<proteinExistence type="inferred from homology"/>
<evidence type="ECO:0000256" key="2">
    <source>
        <dbReference type="ARBA" id="ARBA00008420"/>
    </source>
</evidence>
<dbReference type="EC" id="2.7.1.12" evidence="3 10"/>
<dbReference type="FunFam" id="3.40.50.300:FF:000522">
    <property type="entry name" value="Gluconokinase"/>
    <property type="match status" value="1"/>
</dbReference>
<dbReference type="InterPro" id="IPR006001">
    <property type="entry name" value="Therm_gnt_kin"/>
</dbReference>
<dbReference type="RefSeq" id="WP_070402077.1">
    <property type="nucleotide sequence ID" value="NZ_BJVW01000002.1"/>
</dbReference>
<dbReference type="GO" id="GO:0005524">
    <property type="term" value="F:ATP binding"/>
    <property type="evidence" value="ECO:0007669"/>
    <property type="project" value="UniProtKB-KW"/>
</dbReference>
<dbReference type="KEGG" id="kba:A0U89_03165"/>
<reference evidence="11 12" key="1">
    <citation type="journal article" date="2016" name="Microb. Cell Fact.">
        <title>Dissection of exopolysaccharide biosynthesis in Kozakia baliensis.</title>
        <authorList>
            <person name="Brandt J.U."/>
            <person name="Jakob F."/>
            <person name="Behr J."/>
            <person name="Geissler A.J."/>
            <person name="Vogel R.F."/>
        </authorList>
    </citation>
    <scope>NUCLEOTIDE SEQUENCE [LARGE SCALE GENOMIC DNA]</scope>
    <source>
        <strain evidence="11 12">DSM 14400</strain>
    </source>
</reference>
<keyword evidence="6 10" id="KW-0418">Kinase</keyword>
<keyword evidence="7 10" id="KW-0067">ATP-binding</keyword>
<evidence type="ECO:0000313" key="11">
    <source>
        <dbReference type="EMBL" id="AOX16285.1"/>
    </source>
</evidence>
<dbReference type="EMBL" id="CP014674">
    <property type="protein sequence ID" value="AOX16285.1"/>
    <property type="molecule type" value="Genomic_DNA"/>
</dbReference>
<dbReference type="eggNOG" id="COG3265">
    <property type="taxonomic scope" value="Bacteria"/>
</dbReference>
<evidence type="ECO:0000256" key="7">
    <source>
        <dbReference type="ARBA" id="ARBA00022840"/>
    </source>
</evidence>
<evidence type="ECO:0000256" key="1">
    <source>
        <dbReference type="ARBA" id="ARBA00004761"/>
    </source>
</evidence>
<dbReference type="CDD" id="cd02021">
    <property type="entry name" value="GntK"/>
    <property type="match status" value="1"/>
</dbReference>
<dbReference type="Gene3D" id="3.40.50.300">
    <property type="entry name" value="P-loop containing nucleotide triphosphate hydrolases"/>
    <property type="match status" value="1"/>
</dbReference>
<dbReference type="OrthoDB" id="9795716at2"/>
<sequence length="174" mass="19414">MSDTFEPLKPRLLVVMGVSGSGKTTIAQALCQRYGWPFQEGDELHPAANVEKMRSGIPLTDEDRAPWLLKCHDWLESHIDTGGVLTCSALKRSYRDLLRKGLNVTFVYLHAPEKLISDRMAHRVGHYMPPSLLPSQIATLEIPGPDEPVIRVDSEDAPDVMLAHIIQALHAEEK</sequence>
<evidence type="ECO:0000256" key="10">
    <source>
        <dbReference type="RuleBase" id="RU363066"/>
    </source>
</evidence>
<evidence type="ECO:0000256" key="5">
    <source>
        <dbReference type="ARBA" id="ARBA00022741"/>
    </source>
</evidence>
<evidence type="ECO:0000256" key="8">
    <source>
        <dbReference type="ARBA" id="ARBA00023064"/>
    </source>
</evidence>
<keyword evidence="4 10" id="KW-0808">Transferase</keyword>
<evidence type="ECO:0000256" key="4">
    <source>
        <dbReference type="ARBA" id="ARBA00022679"/>
    </source>
</evidence>
<organism evidence="11 12">
    <name type="scientific">Kozakia baliensis</name>
    <dbReference type="NCBI Taxonomy" id="153496"/>
    <lineage>
        <taxon>Bacteria</taxon>
        <taxon>Pseudomonadati</taxon>
        <taxon>Pseudomonadota</taxon>
        <taxon>Alphaproteobacteria</taxon>
        <taxon>Acetobacterales</taxon>
        <taxon>Acetobacteraceae</taxon>
        <taxon>Kozakia</taxon>
    </lineage>
</organism>
<dbReference type="AlphaFoldDB" id="A0A1D8URK1"/>
<dbReference type="PANTHER" id="PTHR43442:SF3">
    <property type="entry name" value="GLUCONOKINASE-RELATED"/>
    <property type="match status" value="1"/>
</dbReference>
<evidence type="ECO:0000256" key="3">
    <source>
        <dbReference type="ARBA" id="ARBA00012054"/>
    </source>
</evidence>
<gene>
    <name evidence="11" type="ORF">A0U89_03165</name>
</gene>
<dbReference type="NCBIfam" id="TIGR01313">
    <property type="entry name" value="therm_gnt_kin"/>
    <property type="match status" value="1"/>
</dbReference>
<accession>A0A1D8URK1</accession>
<evidence type="ECO:0000256" key="6">
    <source>
        <dbReference type="ARBA" id="ARBA00022777"/>
    </source>
</evidence>
<evidence type="ECO:0000256" key="9">
    <source>
        <dbReference type="ARBA" id="ARBA00048090"/>
    </source>
</evidence>
<keyword evidence="12" id="KW-1185">Reference proteome</keyword>